<keyword evidence="2" id="KW-1185">Reference proteome</keyword>
<accession>A0A1H8U881</accession>
<organism evidence="1 2">
    <name type="scientific">Halorientalis persicus</name>
    <dbReference type="NCBI Taxonomy" id="1367881"/>
    <lineage>
        <taxon>Archaea</taxon>
        <taxon>Methanobacteriati</taxon>
        <taxon>Methanobacteriota</taxon>
        <taxon>Stenosarchaea group</taxon>
        <taxon>Halobacteria</taxon>
        <taxon>Halobacteriales</taxon>
        <taxon>Haloarculaceae</taxon>
        <taxon>Halorientalis</taxon>
    </lineage>
</organism>
<evidence type="ECO:0000313" key="2">
    <source>
        <dbReference type="Proteomes" id="UP000198775"/>
    </source>
</evidence>
<proteinExistence type="predicted"/>
<sequence length="174" mass="19202">MTDGLVPYSVIVRGEQPTQGTFRELVAEFSGASVKSETDVPVEAAAVRYGIEVIGDKYDQSRFREKIAEFDGASVTSTGYDTESEQPINFPDIVESFELAMRAHEGIPDDAVEEVIGTVEDACATNEQQLMWQQDYSEFVAVLDGVLDSIDGNGYSEQVERLDSLREKLEPIHA</sequence>
<dbReference type="Proteomes" id="UP000198775">
    <property type="component" value="Unassembled WGS sequence"/>
</dbReference>
<dbReference type="OrthoDB" id="241329at2157"/>
<dbReference type="EMBL" id="FOCX01000026">
    <property type="protein sequence ID" value="SEO99470.1"/>
    <property type="molecule type" value="Genomic_DNA"/>
</dbReference>
<evidence type="ECO:0000313" key="1">
    <source>
        <dbReference type="EMBL" id="SEO99470.1"/>
    </source>
</evidence>
<dbReference type="RefSeq" id="WP_092663334.1">
    <property type="nucleotide sequence ID" value="NZ_FOCX01000026.1"/>
</dbReference>
<gene>
    <name evidence="1" type="ORF">SAMN05216388_102622</name>
</gene>
<reference evidence="2" key="1">
    <citation type="submission" date="2016-10" db="EMBL/GenBank/DDBJ databases">
        <authorList>
            <person name="Varghese N."/>
            <person name="Submissions S."/>
        </authorList>
    </citation>
    <scope>NUCLEOTIDE SEQUENCE [LARGE SCALE GENOMIC DNA]</scope>
    <source>
        <strain evidence="2">IBRC-M 10043</strain>
    </source>
</reference>
<protein>
    <submittedName>
        <fullName evidence="1">Uncharacterized protein</fullName>
    </submittedName>
</protein>
<name>A0A1H8U881_9EURY</name>
<dbReference type="AlphaFoldDB" id="A0A1H8U881"/>